<evidence type="ECO:0000313" key="3">
    <source>
        <dbReference type="Proteomes" id="UP000266861"/>
    </source>
</evidence>
<dbReference type="EMBL" id="PQFF01000391">
    <property type="protein sequence ID" value="RHZ53219.1"/>
    <property type="molecule type" value="Genomic_DNA"/>
</dbReference>
<organism evidence="2 3">
    <name type="scientific">Diversispora epigaea</name>
    <dbReference type="NCBI Taxonomy" id="1348612"/>
    <lineage>
        <taxon>Eukaryota</taxon>
        <taxon>Fungi</taxon>
        <taxon>Fungi incertae sedis</taxon>
        <taxon>Mucoromycota</taxon>
        <taxon>Glomeromycotina</taxon>
        <taxon>Glomeromycetes</taxon>
        <taxon>Diversisporales</taxon>
        <taxon>Diversisporaceae</taxon>
        <taxon>Diversispora</taxon>
    </lineage>
</organism>
<dbReference type="Gene3D" id="1.10.510.10">
    <property type="entry name" value="Transferase(Phosphotransferase) domain 1"/>
    <property type="match status" value="1"/>
</dbReference>
<dbReference type="AlphaFoldDB" id="A0A397GSF5"/>
<dbReference type="PANTHER" id="PTHR45756">
    <property type="entry name" value="PALMITOYLTRANSFERASE"/>
    <property type="match status" value="1"/>
</dbReference>
<dbReference type="GO" id="GO:0004672">
    <property type="term" value="F:protein kinase activity"/>
    <property type="evidence" value="ECO:0007669"/>
    <property type="project" value="InterPro"/>
</dbReference>
<reference evidence="2 3" key="1">
    <citation type="submission" date="2018-08" db="EMBL/GenBank/DDBJ databases">
        <title>Genome and evolution of the arbuscular mycorrhizal fungus Diversispora epigaea (formerly Glomus versiforme) and its bacterial endosymbionts.</title>
        <authorList>
            <person name="Sun X."/>
            <person name="Fei Z."/>
            <person name="Harrison M."/>
        </authorList>
    </citation>
    <scope>NUCLEOTIDE SEQUENCE [LARGE SCALE GENOMIC DNA]</scope>
    <source>
        <strain evidence="2 3">IT104</strain>
    </source>
</reference>
<protein>
    <recommendedName>
        <fullName evidence="1">Protein kinase domain-containing protein</fullName>
    </recommendedName>
</protein>
<dbReference type="STRING" id="1348612.A0A397GSF5"/>
<dbReference type="OrthoDB" id="346907at2759"/>
<proteinExistence type="predicted"/>
<evidence type="ECO:0000313" key="2">
    <source>
        <dbReference type="EMBL" id="RHZ53219.1"/>
    </source>
</evidence>
<evidence type="ECO:0000259" key="1">
    <source>
        <dbReference type="PROSITE" id="PS50011"/>
    </source>
</evidence>
<dbReference type="Pfam" id="PF07714">
    <property type="entry name" value="PK_Tyr_Ser-Thr"/>
    <property type="match status" value="1"/>
</dbReference>
<gene>
    <name evidence="2" type="ORF">Glove_444g24</name>
</gene>
<dbReference type="InterPro" id="IPR011009">
    <property type="entry name" value="Kinase-like_dom_sf"/>
</dbReference>
<name>A0A397GSF5_9GLOM</name>
<dbReference type="InterPro" id="IPR053215">
    <property type="entry name" value="TKL_Ser/Thr_kinase"/>
</dbReference>
<dbReference type="SUPFAM" id="SSF56112">
    <property type="entry name" value="Protein kinase-like (PK-like)"/>
    <property type="match status" value="1"/>
</dbReference>
<dbReference type="InterPro" id="IPR000719">
    <property type="entry name" value="Prot_kinase_dom"/>
</dbReference>
<dbReference type="GO" id="GO:0005524">
    <property type="term" value="F:ATP binding"/>
    <property type="evidence" value="ECO:0007669"/>
    <property type="project" value="InterPro"/>
</dbReference>
<dbReference type="InterPro" id="IPR001245">
    <property type="entry name" value="Ser-Thr/Tyr_kinase_cat_dom"/>
</dbReference>
<comment type="caution">
    <text evidence="2">The sequence shown here is derived from an EMBL/GenBank/DDBJ whole genome shotgun (WGS) entry which is preliminary data.</text>
</comment>
<keyword evidence="3" id="KW-1185">Reference proteome</keyword>
<dbReference type="PROSITE" id="PS50011">
    <property type="entry name" value="PROTEIN_KINASE_DOM"/>
    <property type="match status" value="1"/>
</dbReference>
<feature type="domain" description="Protein kinase" evidence="1">
    <location>
        <begin position="74"/>
        <end position="335"/>
    </location>
</feature>
<accession>A0A397GSF5</accession>
<sequence length="415" mass="48494">MCILFSDKKLGKCKKCQKVNTGKQWCTTCNSRRFQSEFNKWMSEDIEIDEFIQQTQLKATKCVEVIEWIPFDKFTNIEYLAKGDFGKVFKATWSDGHIISWNSEKEIWKRSPHIDVCLKSLNTSTNKNKKSTHISRYMAVAMYGITKNPSEKEYMMVMRYAKYGSLRKMLNSSFQKLTWHHKIKNLFYIALGLDRIHKTGLIHTDFHSGNIVNETKISSYITDFGLCKPVSQNDKEKIYGVIPYMAPETLNSGDYTQASDIYSFGMIMLEVFTSYPPYYNISHDEKLVISICNGHKPEIMCEIPQFLKDLMEKCWNTNPLNRPTAKELKSQLGYFNDNYNNNEIKKQIDKANEANKLNENFIQYDPKITHPQAIYTSRHLPFLKPKKVETIIHDTKQWGLKIPEDIIKENEIPEN</sequence>
<dbReference type="PANTHER" id="PTHR45756:SF1">
    <property type="entry name" value="PROTEIN KINASE DOMAIN CONTAINING PROTEIN"/>
    <property type="match status" value="1"/>
</dbReference>
<dbReference type="Proteomes" id="UP000266861">
    <property type="component" value="Unassembled WGS sequence"/>
</dbReference>